<reference evidence="2" key="1">
    <citation type="submission" date="2023-06" db="EMBL/GenBank/DDBJ databases">
        <title>Genome-scale phylogeny and comparative genomics of the fungal order Sordariales.</title>
        <authorList>
            <consortium name="Lawrence Berkeley National Laboratory"/>
            <person name="Hensen N."/>
            <person name="Bonometti L."/>
            <person name="Westerberg I."/>
            <person name="Brannstrom I.O."/>
            <person name="Guillou S."/>
            <person name="Cros-Aarteil S."/>
            <person name="Calhoun S."/>
            <person name="Haridas S."/>
            <person name="Kuo A."/>
            <person name="Mondo S."/>
            <person name="Pangilinan J."/>
            <person name="Riley R."/>
            <person name="LaButti K."/>
            <person name="Andreopoulos B."/>
            <person name="Lipzen A."/>
            <person name="Chen C."/>
            <person name="Yanf M."/>
            <person name="Daum C."/>
            <person name="Ng V."/>
            <person name="Clum A."/>
            <person name="Steindorff A."/>
            <person name="Ohm R."/>
            <person name="Martin F."/>
            <person name="Silar P."/>
            <person name="Natvig D."/>
            <person name="Lalanne C."/>
            <person name="Gautier V."/>
            <person name="Ament-velasquez S.L."/>
            <person name="Kruys A."/>
            <person name="Hutchinson M.I."/>
            <person name="Powell A.J."/>
            <person name="Barry K."/>
            <person name="Miller A.N."/>
            <person name="Grigoriev I.V."/>
            <person name="Debuchy R."/>
            <person name="Gladieux P."/>
            <person name="Thoren M.H."/>
            <person name="Johannesson H."/>
        </authorList>
    </citation>
    <scope>NUCLEOTIDE SEQUENCE</scope>
    <source>
        <strain evidence="2">SMH3187-1</strain>
    </source>
</reference>
<accession>A0AA40K7U4</accession>
<feature type="compositionally biased region" description="Low complexity" evidence="1">
    <location>
        <begin position="1"/>
        <end position="20"/>
    </location>
</feature>
<evidence type="ECO:0000313" key="3">
    <source>
        <dbReference type="Proteomes" id="UP001172155"/>
    </source>
</evidence>
<feature type="compositionally biased region" description="Low complexity" evidence="1">
    <location>
        <begin position="36"/>
        <end position="48"/>
    </location>
</feature>
<evidence type="ECO:0000313" key="2">
    <source>
        <dbReference type="EMBL" id="KAK0749206.1"/>
    </source>
</evidence>
<keyword evidence="3" id="KW-1185">Reference proteome</keyword>
<sequence length="262" mass="27428">MSQAAPAATAPTVDARTVPTDAAAVGSATPSPPIPAAAALVSPAASPSRTPPSTVPSPPRAPPAAPAACSPAPPAACPSGPVRASRRRRCRQRDPPYYVYRWTEAGRLGIGLVPGTAAYEYWLMACRIDELRRALNVRRMAAAADVCFAAAPGEREEREERFDAGRASFGGGDEEVVSCFFATSTTITTITAITTTTTLAGDDGIVVTRNPPGWHAILWDTGSCPGYPACTDNDGDWVRAGRDTNIAFGLELDCHSIFHCST</sequence>
<organism evidence="2 3">
    <name type="scientific">Schizothecium vesticola</name>
    <dbReference type="NCBI Taxonomy" id="314040"/>
    <lineage>
        <taxon>Eukaryota</taxon>
        <taxon>Fungi</taxon>
        <taxon>Dikarya</taxon>
        <taxon>Ascomycota</taxon>
        <taxon>Pezizomycotina</taxon>
        <taxon>Sordariomycetes</taxon>
        <taxon>Sordariomycetidae</taxon>
        <taxon>Sordariales</taxon>
        <taxon>Schizotheciaceae</taxon>
        <taxon>Schizothecium</taxon>
    </lineage>
</organism>
<protein>
    <submittedName>
        <fullName evidence="2">Uncharacterized protein</fullName>
    </submittedName>
</protein>
<name>A0AA40K7U4_9PEZI</name>
<feature type="compositionally biased region" description="Pro residues" evidence="1">
    <location>
        <begin position="49"/>
        <end position="76"/>
    </location>
</feature>
<evidence type="ECO:0000256" key="1">
    <source>
        <dbReference type="SAM" id="MobiDB-lite"/>
    </source>
</evidence>
<gene>
    <name evidence="2" type="ORF">B0T18DRAFT_388838</name>
</gene>
<comment type="caution">
    <text evidence="2">The sequence shown here is derived from an EMBL/GenBank/DDBJ whole genome shotgun (WGS) entry which is preliminary data.</text>
</comment>
<dbReference type="EMBL" id="JAUKUD010000003">
    <property type="protein sequence ID" value="KAK0749206.1"/>
    <property type="molecule type" value="Genomic_DNA"/>
</dbReference>
<proteinExistence type="predicted"/>
<feature type="region of interest" description="Disordered" evidence="1">
    <location>
        <begin position="1"/>
        <end position="88"/>
    </location>
</feature>
<dbReference type="Proteomes" id="UP001172155">
    <property type="component" value="Unassembled WGS sequence"/>
</dbReference>
<dbReference type="AlphaFoldDB" id="A0AA40K7U4"/>